<dbReference type="RefSeq" id="WP_151458140.1">
    <property type="nucleotide sequence ID" value="NZ_RIAS01000034.1"/>
</dbReference>
<evidence type="ECO:0000313" key="2">
    <source>
        <dbReference type="EMBL" id="KAA8787856.1"/>
    </source>
</evidence>
<dbReference type="Proteomes" id="UP000323664">
    <property type="component" value="Unassembled WGS sequence"/>
</dbReference>
<dbReference type="AlphaFoldDB" id="A0A5M9X1U9"/>
<feature type="region of interest" description="Disordered" evidence="1">
    <location>
        <begin position="55"/>
        <end position="80"/>
    </location>
</feature>
<accession>A0A5M9X1U9</accession>
<reference evidence="2 3" key="1">
    <citation type="journal article" date="2019" name="J. Ind. Microbiol. Biotechnol.">
        <title>Paenibacillus amylolyticus 27C64 has a diverse set of carbohydrate-active enzymes and complete pectin deconstruction system.</title>
        <authorList>
            <person name="Keggi C."/>
            <person name="Doran-Peterson J."/>
        </authorList>
    </citation>
    <scope>NUCLEOTIDE SEQUENCE [LARGE SCALE GENOMIC DNA]</scope>
    <source>
        <strain evidence="2 3">27C64</strain>
    </source>
</reference>
<evidence type="ECO:0000313" key="3">
    <source>
        <dbReference type="Proteomes" id="UP000323664"/>
    </source>
</evidence>
<sequence length="80" mass="9070">MTERKRLGKPDTRLEPQGLRAFLRIFANEDVTRTEPICTWGQSVCREKSGQRAARGNLFRHSETSSSVFTGPEEGKEETT</sequence>
<comment type="caution">
    <text evidence="2">The sequence shown here is derived from an EMBL/GenBank/DDBJ whole genome shotgun (WGS) entry which is preliminary data.</text>
</comment>
<evidence type="ECO:0000256" key="1">
    <source>
        <dbReference type="SAM" id="MobiDB-lite"/>
    </source>
</evidence>
<name>A0A5M9X1U9_PAEAM</name>
<proteinExistence type="predicted"/>
<protein>
    <submittedName>
        <fullName evidence="2">Uncharacterized protein</fullName>
    </submittedName>
</protein>
<organism evidence="2 3">
    <name type="scientific">Paenibacillus amylolyticus</name>
    <dbReference type="NCBI Taxonomy" id="1451"/>
    <lineage>
        <taxon>Bacteria</taxon>
        <taxon>Bacillati</taxon>
        <taxon>Bacillota</taxon>
        <taxon>Bacilli</taxon>
        <taxon>Bacillales</taxon>
        <taxon>Paenibacillaceae</taxon>
        <taxon>Paenibacillus</taxon>
    </lineage>
</organism>
<gene>
    <name evidence="2" type="ORF">EC604_28955</name>
</gene>
<dbReference type="EMBL" id="RIAS01000034">
    <property type="protein sequence ID" value="KAA8787856.1"/>
    <property type="molecule type" value="Genomic_DNA"/>
</dbReference>